<evidence type="ECO:0000313" key="2">
    <source>
        <dbReference type="EMBL" id="KAJ4956937.1"/>
    </source>
</evidence>
<dbReference type="Proteomes" id="UP001141806">
    <property type="component" value="Unassembled WGS sequence"/>
</dbReference>
<name>A0A9Q0H3J0_9MAGN</name>
<gene>
    <name evidence="2" type="ORF">NE237_013720</name>
</gene>
<dbReference type="PANTHER" id="PTHR32254:SF6">
    <property type="entry name" value="DUF1068 DOMAIN-CONTAINING PROTEIN"/>
    <property type="match status" value="1"/>
</dbReference>
<dbReference type="EMBL" id="JAMYWD010000011">
    <property type="protein sequence ID" value="KAJ4956937.1"/>
    <property type="molecule type" value="Genomic_DNA"/>
</dbReference>
<sequence length="180" mass="20472">MAYQSHHGFRSPIALRLVLFLVGVCLVCYIVGPRLYWHLTGNFAASRASCAQCICDCPLEPIFSMPAELVNYSLADCGKHDPELNEEMEKEIIDLLSEELILLKNVSHDNLLHTKASILEARKTSSQYQKEAEKCNTGVETCEEAREKAEAALIAERKLSELWETRARVQGWKEQRRSYL</sequence>
<protein>
    <submittedName>
        <fullName evidence="2">Uncharacterized protein</fullName>
    </submittedName>
</protein>
<keyword evidence="1" id="KW-0472">Membrane</keyword>
<dbReference type="Pfam" id="PF06364">
    <property type="entry name" value="DUF1068"/>
    <property type="match status" value="1"/>
</dbReference>
<dbReference type="OrthoDB" id="1851883at2759"/>
<organism evidence="2 3">
    <name type="scientific">Protea cynaroides</name>
    <dbReference type="NCBI Taxonomy" id="273540"/>
    <lineage>
        <taxon>Eukaryota</taxon>
        <taxon>Viridiplantae</taxon>
        <taxon>Streptophyta</taxon>
        <taxon>Embryophyta</taxon>
        <taxon>Tracheophyta</taxon>
        <taxon>Spermatophyta</taxon>
        <taxon>Magnoliopsida</taxon>
        <taxon>Proteales</taxon>
        <taxon>Proteaceae</taxon>
        <taxon>Protea</taxon>
    </lineage>
</organism>
<feature type="transmembrane region" description="Helical" evidence="1">
    <location>
        <begin position="13"/>
        <end position="32"/>
    </location>
</feature>
<dbReference type="InterPro" id="IPR010471">
    <property type="entry name" value="DUF1068"/>
</dbReference>
<evidence type="ECO:0000313" key="3">
    <source>
        <dbReference type="Proteomes" id="UP001141806"/>
    </source>
</evidence>
<dbReference type="AlphaFoldDB" id="A0A9Q0H3J0"/>
<comment type="caution">
    <text evidence="2">The sequence shown here is derived from an EMBL/GenBank/DDBJ whole genome shotgun (WGS) entry which is preliminary data.</text>
</comment>
<reference evidence="2" key="1">
    <citation type="journal article" date="2023" name="Plant J.">
        <title>The genome of the king protea, Protea cynaroides.</title>
        <authorList>
            <person name="Chang J."/>
            <person name="Duong T.A."/>
            <person name="Schoeman C."/>
            <person name="Ma X."/>
            <person name="Roodt D."/>
            <person name="Barker N."/>
            <person name="Li Z."/>
            <person name="Van de Peer Y."/>
            <person name="Mizrachi E."/>
        </authorList>
    </citation>
    <scope>NUCLEOTIDE SEQUENCE</scope>
    <source>
        <tissue evidence="2">Young leaves</tissue>
    </source>
</reference>
<accession>A0A9Q0H3J0</accession>
<proteinExistence type="predicted"/>
<keyword evidence="3" id="KW-1185">Reference proteome</keyword>
<evidence type="ECO:0000256" key="1">
    <source>
        <dbReference type="SAM" id="Phobius"/>
    </source>
</evidence>
<dbReference type="PANTHER" id="PTHR32254">
    <property type="entry name" value="EXPRESSED PROTEIN"/>
    <property type="match status" value="1"/>
</dbReference>
<keyword evidence="1" id="KW-1133">Transmembrane helix</keyword>
<keyword evidence="1" id="KW-0812">Transmembrane</keyword>